<gene>
    <name evidence="2" type="ORF">SMALB_3535</name>
</gene>
<dbReference type="EMBL" id="JAALLH010000001">
    <property type="protein sequence ID" value="NIY65534.1"/>
    <property type="molecule type" value="Genomic_DNA"/>
</dbReference>
<dbReference type="Proteomes" id="UP000536624">
    <property type="component" value="Unassembled WGS sequence"/>
</dbReference>
<reference evidence="2 3" key="1">
    <citation type="submission" date="2020-02" db="EMBL/GenBank/DDBJ databases">
        <title>Streptomyces malaysiensis DSM14702 (JHCC583434, PFL_A843) Genome sequencing and assembly.</title>
        <authorList>
            <person name="Samborskyy M."/>
        </authorList>
    </citation>
    <scope>NUCLEOTIDE SEQUENCE [LARGE SCALE GENOMIC DNA]</scope>
    <source>
        <strain evidence="2 3">DSM 14702</strain>
    </source>
</reference>
<feature type="compositionally biased region" description="Basic residues" evidence="1">
    <location>
        <begin position="132"/>
        <end position="142"/>
    </location>
</feature>
<organism evidence="2 3">
    <name type="scientific">Streptomyces malaysiensis</name>
    <dbReference type="NCBI Taxonomy" id="92644"/>
    <lineage>
        <taxon>Bacteria</taxon>
        <taxon>Bacillati</taxon>
        <taxon>Actinomycetota</taxon>
        <taxon>Actinomycetes</taxon>
        <taxon>Kitasatosporales</taxon>
        <taxon>Streptomycetaceae</taxon>
        <taxon>Streptomyces</taxon>
        <taxon>Streptomyces violaceusniger group</taxon>
    </lineage>
</organism>
<feature type="compositionally biased region" description="Polar residues" evidence="1">
    <location>
        <begin position="144"/>
        <end position="155"/>
    </location>
</feature>
<name>A0A7X5X2P1_STRMQ</name>
<feature type="region of interest" description="Disordered" evidence="1">
    <location>
        <begin position="38"/>
        <end position="155"/>
    </location>
</feature>
<proteinExistence type="predicted"/>
<comment type="caution">
    <text evidence="2">The sequence shown here is derived from an EMBL/GenBank/DDBJ whole genome shotgun (WGS) entry which is preliminary data.</text>
</comment>
<evidence type="ECO:0000313" key="2">
    <source>
        <dbReference type="EMBL" id="NIY65534.1"/>
    </source>
</evidence>
<accession>A0A7X5X2P1</accession>
<protein>
    <submittedName>
        <fullName evidence="2">Uncharacterized protein</fullName>
    </submittedName>
</protein>
<evidence type="ECO:0000256" key="1">
    <source>
        <dbReference type="SAM" id="MobiDB-lite"/>
    </source>
</evidence>
<dbReference type="AlphaFoldDB" id="A0A7X5X2P1"/>
<evidence type="ECO:0000313" key="3">
    <source>
        <dbReference type="Proteomes" id="UP000536624"/>
    </source>
</evidence>
<sequence>MATGGFTGRVATVCRHVPPIGPLCAGDCLKIPVGISEAPAHHDRPDSRPPWGRRGNVSPREFQQTVERPMNRDKAPTFVRGRSPGTPLSEDSKGRYAAHTESPGGMSLGSSDDAWTGGSHESVAMQHSSPGRGHRPPHHRHSLQPVQSLRTKSGS</sequence>